<evidence type="ECO:0000256" key="7">
    <source>
        <dbReference type="ARBA" id="ARBA00024033"/>
    </source>
</evidence>
<feature type="transmembrane region" description="Helical" evidence="8">
    <location>
        <begin position="171"/>
        <end position="196"/>
    </location>
</feature>
<feature type="transmembrane region" description="Helical" evidence="8">
    <location>
        <begin position="208"/>
        <end position="228"/>
    </location>
</feature>
<reference evidence="9 10" key="1">
    <citation type="submission" date="2015-10" db="EMBL/GenBank/DDBJ databases">
        <title>Corynebacteirum lowii and Corynebacterium oculi species nova, derived from human clinical disease and and emended description of Corynebacterium mastiditis.</title>
        <authorList>
            <person name="Bernard K."/>
            <person name="Pacheco A.L."/>
            <person name="Mcdougall C."/>
            <person name="Burtx T."/>
            <person name="Weibe D."/>
            <person name="Tyler S."/>
            <person name="Olson A.B."/>
            <person name="Cnockaert M."/>
            <person name="Eguchi H."/>
            <person name="Kuwahara T."/>
            <person name="Nakayama-Imaohji H."/>
            <person name="Boudewijins M."/>
            <person name="Van Hoecke F."/>
            <person name="Bernier A.-M."/>
            <person name="Vandamme P."/>
        </authorList>
    </citation>
    <scope>NUCLEOTIDE SEQUENCE [LARGE SCALE GENOMIC DNA]</scope>
    <source>
        <strain evidence="9 10">NML 130206</strain>
    </source>
</reference>
<comment type="subcellular location">
    <subcellularLocation>
        <location evidence="1">Cell membrane</location>
        <topology evidence="1">Multi-pass membrane protein</topology>
    </subcellularLocation>
</comment>
<evidence type="ECO:0000256" key="2">
    <source>
        <dbReference type="ARBA" id="ARBA00022475"/>
    </source>
</evidence>
<comment type="caution">
    <text evidence="9">The sequence shown here is derived from an EMBL/GenBank/DDBJ whole genome shotgun (WGS) entry which is preliminary data.</text>
</comment>
<name>A0A0Q0U4V3_9CORY</name>
<accession>A0A0Q0U4V3</accession>
<dbReference type="RefSeq" id="WP_055174590.1">
    <property type="nucleotide sequence ID" value="NZ_JAUSQY010000001.1"/>
</dbReference>
<gene>
    <name evidence="9" type="ORF">Clow_00014</name>
</gene>
<dbReference type="Pfam" id="PF09594">
    <property type="entry name" value="GT87"/>
    <property type="match status" value="1"/>
</dbReference>
<evidence type="ECO:0008006" key="11">
    <source>
        <dbReference type="Google" id="ProtNLM"/>
    </source>
</evidence>
<comment type="similarity">
    <text evidence="7">Belongs to the glycosyltransferase 87 family.</text>
</comment>
<feature type="transmembrane region" description="Helical" evidence="8">
    <location>
        <begin position="248"/>
        <end position="281"/>
    </location>
</feature>
<dbReference type="PIRSF" id="PIRSF010361">
    <property type="entry name" value="UCP010361"/>
    <property type="match status" value="1"/>
</dbReference>
<evidence type="ECO:0000256" key="3">
    <source>
        <dbReference type="ARBA" id="ARBA00022679"/>
    </source>
</evidence>
<dbReference type="Proteomes" id="UP000050488">
    <property type="component" value="Unassembled WGS sequence"/>
</dbReference>
<organism evidence="9 10">
    <name type="scientific">Corynebacterium lowii</name>
    <dbReference type="NCBI Taxonomy" id="1544413"/>
    <lineage>
        <taxon>Bacteria</taxon>
        <taxon>Bacillati</taxon>
        <taxon>Actinomycetota</taxon>
        <taxon>Actinomycetes</taxon>
        <taxon>Mycobacteriales</taxon>
        <taxon>Corynebacteriaceae</taxon>
        <taxon>Corynebacterium</taxon>
    </lineage>
</organism>
<sequence>MTLLSLGYLSKAHCLASSRGDDGILRLDWSGNRQYMSACYSDIAGFHSALHFEELANPFAARTVEEPVLTSLFQWLINALSHLTYPAIEALSLPIAPAAWYFTISAAVLGCTWIITLRLLMDVVGNRVWDLILVAGSPLLIVYAFHAWDLLAVFALVAALRSVRYQRPVAAGIWIGVGAAFQVWPGLLVVALFLLGARTRQWAFPARVAVASAATWILLNAPVLLLYPQAWLDPYRSYLAQGASWDTLYYLVGQVLGVPFSPTALNVMVPGLWIVGLLLIAQWGLAARRTPRLAEVLFLLVAFTLLLSKQWLPQHALWLLVPAVLALPRWRLLLSWMFLELLVFPATMLYSGAEEGNGLPLWFFATLIVLRGGVLTALVVMVSQQLRGQREDKVDHATGGVDPALPWGKR</sequence>
<dbReference type="EMBL" id="LKEV01000001">
    <property type="protein sequence ID" value="KQB86969.1"/>
    <property type="molecule type" value="Genomic_DNA"/>
</dbReference>
<keyword evidence="10" id="KW-1185">Reference proteome</keyword>
<dbReference type="GO" id="GO:0016758">
    <property type="term" value="F:hexosyltransferase activity"/>
    <property type="evidence" value="ECO:0007669"/>
    <property type="project" value="InterPro"/>
</dbReference>
<evidence type="ECO:0000313" key="10">
    <source>
        <dbReference type="Proteomes" id="UP000050488"/>
    </source>
</evidence>
<dbReference type="InterPro" id="IPR018584">
    <property type="entry name" value="GT87"/>
</dbReference>
<keyword evidence="4 8" id="KW-0812">Transmembrane</keyword>
<evidence type="ECO:0000256" key="6">
    <source>
        <dbReference type="ARBA" id="ARBA00023136"/>
    </source>
</evidence>
<evidence type="ECO:0000256" key="5">
    <source>
        <dbReference type="ARBA" id="ARBA00022989"/>
    </source>
</evidence>
<dbReference type="GO" id="GO:0005886">
    <property type="term" value="C:plasma membrane"/>
    <property type="evidence" value="ECO:0007669"/>
    <property type="project" value="UniProtKB-SubCell"/>
</dbReference>
<keyword evidence="3" id="KW-0808">Transferase</keyword>
<keyword evidence="2" id="KW-1003">Cell membrane</keyword>
<feature type="transmembrane region" description="Helical" evidence="8">
    <location>
        <begin position="332"/>
        <end position="350"/>
    </location>
</feature>
<dbReference type="STRING" id="1544413.Clow_00014"/>
<keyword evidence="6 8" id="KW-0472">Membrane</keyword>
<dbReference type="InterPro" id="IPR016570">
    <property type="entry name" value="UCP010361"/>
</dbReference>
<feature type="transmembrane region" description="Helical" evidence="8">
    <location>
        <begin position="99"/>
        <end position="120"/>
    </location>
</feature>
<evidence type="ECO:0000256" key="1">
    <source>
        <dbReference type="ARBA" id="ARBA00004651"/>
    </source>
</evidence>
<feature type="transmembrane region" description="Helical" evidence="8">
    <location>
        <begin position="132"/>
        <end position="159"/>
    </location>
</feature>
<evidence type="ECO:0000256" key="8">
    <source>
        <dbReference type="SAM" id="Phobius"/>
    </source>
</evidence>
<evidence type="ECO:0000313" key="9">
    <source>
        <dbReference type="EMBL" id="KQB86969.1"/>
    </source>
</evidence>
<dbReference type="OrthoDB" id="3348156at2"/>
<proteinExistence type="inferred from homology"/>
<feature type="transmembrane region" description="Helical" evidence="8">
    <location>
        <begin position="362"/>
        <end position="382"/>
    </location>
</feature>
<dbReference type="PATRIC" id="fig|1544413.3.peg.14"/>
<evidence type="ECO:0000256" key="4">
    <source>
        <dbReference type="ARBA" id="ARBA00022692"/>
    </source>
</evidence>
<protein>
    <recommendedName>
        <fullName evidence="11">DUF2029 domain-containing protein</fullName>
    </recommendedName>
</protein>
<dbReference type="AlphaFoldDB" id="A0A0Q0U4V3"/>
<keyword evidence="5 8" id="KW-1133">Transmembrane helix</keyword>